<evidence type="ECO:0000313" key="1">
    <source>
        <dbReference type="EMBL" id="MCD9645657.1"/>
    </source>
</evidence>
<dbReference type="Proteomes" id="UP000823775">
    <property type="component" value="Unassembled WGS sequence"/>
</dbReference>
<organism evidence="1 2">
    <name type="scientific">Datura stramonium</name>
    <name type="common">Jimsonweed</name>
    <name type="synonym">Common thornapple</name>
    <dbReference type="NCBI Taxonomy" id="4076"/>
    <lineage>
        <taxon>Eukaryota</taxon>
        <taxon>Viridiplantae</taxon>
        <taxon>Streptophyta</taxon>
        <taxon>Embryophyta</taxon>
        <taxon>Tracheophyta</taxon>
        <taxon>Spermatophyta</taxon>
        <taxon>Magnoliopsida</taxon>
        <taxon>eudicotyledons</taxon>
        <taxon>Gunneridae</taxon>
        <taxon>Pentapetalae</taxon>
        <taxon>asterids</taxon>
        <taxon>lamiids</taxon>
        <taxon>Solanales</taxon>
        <taxon>Solanaceae</taxon>
        <taxon>Solanoideae</taxon>
        <taxon>Datureae</taxon>
        <taxon>Datura</taxon>
    </lineage>
</organism>
<evidence type="ECO:0000313" key="2">
    <source>
        <dbReference type="Proteomes" id="UP000823775"/>
    </source>
</evidence>
<proteinExistence type="predicted"/>
<keyword evidence="2" id="KW-1185">Reference proteome</keyword>
<dbReference type="EMBL" id="JACEIK010004493">
    <property type="protein sequence ID" value="MCD9645657.1"/>
    <property type="molecule type" value="Genomic_DNA"/>
</dbReference>
<sequence>MEAAEVYAVEKEDVSVDECSEDEVERQETEKYRKVERLGIGKLKRFIKLNQISATLPFTLGIMPISLCLHQLLSDDLQTRSGVHWRVTAWALDASDDLCCIVDISAIHISA</sequence>
<gene>
    <name evidence="1" type="ORF">HAX54_034719</name>
</gene>
<name>A0ABS8VGN5_DATST</name>
<accession>A0ABS8VGN5</accession>
<reference evidence="1 2" key="1">
    <citation type="journal article" date="2021" name="BMC Genomics">
        <title>Datura genome reveals duplications of psychoactive alkaloid biosynthetic genes and high mutation rate following tissue culture.</title>
        <authorList>
            <person name="Rajewski A."/>
            <person name="Carter-House D."/>
            <person name="Stajich J."/>
            <person name="Litt A."/>
        </authorList>
    </citation>
    <scope>NUCLEOTIDE SEQUENCE [LARGE SCALE GENOMIC DNA]</scope>
    <source>
        <strain evidence="1">AR-01</strain>
    </source>
</reference>
<protein>
    <submittedName>
        <fullName evidence="1">Uncharacterized protein</fullName>
    </submittedName>
</protein>
<comment type="caution">
    <text evidence="1">The sequence shown here is derived from an EMBL/GenBank/DDBJ whole genome shotgun (WGS) entry which is preliminary data.</text>
</comment>